<organism evidence="2 3">
    <name type="scientific">Paractinoplanes ferrugineus</name>
    <dbReference type="NCBI Taxonomy" id="113564"/>
    <lineage>
        <taxon>Bacteria</taxon>
        <taxon>Bacillati</taxon>
        <taxon>Actinomycetota</taxon>
        <taxon>Actinomycetes</taxon>
        <taxon>Micromonosporales</taxon>
        <taxon>Micromonosporaceae</taxon>
        <taxon>Paractinoplanes</taxon>
    </lineage>
</organism>
<dbReference type="RefSeq" id="WP_203821814.1">
    <property type="nucleotide sequence ID" value="NZ_BAAABP010000019.1"/>
</dbReference>
<dbReference type="InterPro" id="IPR036390">
    <property type="entry name" value="WH_DNA-bd_sf"/>
</dbReference>
<reference evidence="2" key="1">
    <citation type="submission" date="2021-01" db="EMBL/GenBank/DDBJ databases">
        <title>Whole genome shotgun sequence of Actinoplanes ferrugineus NBRC 15555.</title>
        <authorList>
            <person name="Komaki H."/>
            <person name="Tamura T."/>
        </authorList>
    </citation>
    <scope>NUCLEOTIDE SEQUENCE</scope>
    <source>
        <strain evidence="2">NBRC 15555</strain>
    </source>
</reference>
<dbReference type="EMBL" id="BOMM01000067">
    <property type="protein sequence ID" value="GIE15445.1"/>
    <property type="molecule type" value="Genomic_DNA"/>
</dbReference>
<dbReference type="InterPro" id="IPR005149">
    <property type="entry name" value="Tscrpt_reg_PadR_N"/>
</dbReference>
<name>A0A919J6L9_9ACTN</name>
<dbReference type="PANTHER" id="PTHR43252:SF6">
    <property type="entry name" value="NEGATIVE TRANSCRIPTION REGULATOR PADR"/>
    <property type="match status" value="1"/>
</dbReference>
<dbReference type="SUPFAM" id="SSF46785">
    <property type="entry name" value="Winged helix' DNA-binding domain"/>
    <property type="match status" value="1"/>
</dbReference>
<keyword evidence="3" id="KW-1185">Reference proteome</keyword>
<protein>
    <submittedName>
        <fullName evidence="2">PadR family transcriptional regulator</fullName>
    </submittedName>
</protein>
<evidence type="ECO:0000313" key="3">
    <source>
        <dbReference type="Proteomes" id="UP000598174"/>
    </source>
</evidence>
<feature type="domain" description="Transcription regulator PadR N-terminal" evidence="1">
    <location>
        <begin position="7"/>
        <end position="79"/>
    </location>
</feature>
<gene>
    <name evidence="2" type="ORF">Afe05nite_72850</name>
</gene>
<evidence type="ECO:0000313" key="2">
    <source>
        <dbReference type="EMBL" id="GIE15445.1"/>
    </source>
</evidence>
<dbReference type="Proteomes" id="UP000598174">
    <property type="component" value="Unassembled WGS sequence"/>
</dbReference>
<dbReference type="InterPro" id="IPR036388">
    <property type="entry name" value="WH-like_DNA-bd_sf"/>
</dbReference>
<evidence type="ECO:0000259" key="1">
    <source>
        <dbReference type="Pfam" id="PF03551"/>
    </source>
</evidence>
<dbReference type="Pfam" id="PF03551">
    <property type="entry name" value="PadR"/>
    <property type="match status" value="1"/>
</dbReference>
<proteinExistence type="predicted"/>
<sequence length="174" mass="19691">MSVPLTLLGLLERQPSHGYDLKRDYDTYFGRGKSLPFGQVYSTLARLTRDGKVVMDELAPGDGPDRKRYVITEAGATEVDAWLAEPVQAEPHLQTVLFAKVVLSLMLDRGAKSYLDAQRHAHLQRMRELTEIKRSGELVDGLLADHGLFHLEADLRWIDLTAARLEQLRAQVRR</sequence>
<dbReference type="Gene3D" id="1.10.10.10">
    <property type="entry name" value="Winged helix-like DNA-binding domain superfamily/Winged helix DNA-binding domain"/>
    <property type="match status" value="1"/>
</dbReference>
<comment type="caution">
    <text evidence="2">The sequence shown here is derived from an EMBL/GenBank/DDBJ whole genome shotgun (WGS) entry which is preliminary data.</text>
</comment>
<dbReference type="PANTHER" id="PTHR43252">
    <property type="entry name" value="TRANSCRIPTIONAL REGULATOR YQJI"/>
    <property type="match status" value="1"/>
</dbReference>
<dbReference type="AlphaFoldDB" id="A0A919J6L9"/>
<accession>A0A919J6L9</accession>